<dbReference type="Pfam" id="PF11340">
    <property type="entry name" value="DUF3142"/>
    <property type="match status" value="1"/>
</dbReference>
<dbReference type="EMBL" id="JBBUKT010000008">
    <property type="protein sequence ID" value="MEK7952576.1"/>
    <property type="molecule type" value="Genomic_DNA"/>
</dbReference>
<dbReference type="PROSITE" id="PS51257">
    <property type="entry name" value="PROKAR_LIPOPROTEIN"/>
    <property type="match status" value="1"/>
</dbReference>
<organism evidence="1 2">
    <name type="scientific">Luteolibacter soli</name>
    <dbReference type="NCBI Taxonomy" id="3135280"/>
    <lineage>
        <taxon>Bacteria</taxon>
        <taxon>Pseudomonadati</taxon>
        <taxon>Verrucomicrobiota</taxon>
        <taxon>Verrucomicrobiia</taxon>
        <taxon>Verrucomicrobiales</taxon>
        <taxon>Verrucomicrobiaceae</taxon>
        <taxon>Luteolibacter</taxon>
    </lineage>
</organism>
<sequence>MRIHPSILGLIVCVLAACDRKPSVASPAAPDHTPAFWIWHRSSALTTQEKDSVPTGGRLYRQIAEFGWRDGSWSPRPVTEAKALLENEIPVVRLDPGPAVLERPDAAPMLAKWLRHHFQDKVPPSLQLDHDCSVRLLPRYATFLRELRGELGLKEISITALAGWIDSPEFKQLGEAADELVPMFYDLTADPPQDIVAGKAKPMAGSEAASWITRWKSCRTPWRAGLANFERLTLFEADGKLVGHLKQWQPESIARADFLETLPQFTGGTGYRIKRDTILYGTQLKSSQLLVWRAPDEDSLRALIKTAFDSGASSIVWFSLPGPGLRAAHSPSHLAALARGEAPAHGVHAKLESDGRIVLRNDGPGDLSLAPGAPLHRLELTTDEAGTFTATGPGEFTEITTPLPPKFSHNIVLSFPRLLVGEEIASESGLIPVRGGRELQWSLDDSSPAPLP</sequence>
<reference evidence="1 2" key="1">
    <citation type="submission" date="2024-04" db="EMBL/GenBank/DDBJ databases">
        <title>Luteolibacter sp. isolated from soil.</title>
        <authorList>
            <person name="An J."/>
        </authorList>
    </citation>
    <scope>NUCLEOTIDE SEQUENCE [LARGE SCALE GENOMIC DNA]</scope>
    <source>
        <strain evidence="1 2">Y139</strain>
    </source>
</reference>
<keyword evidence="2" id="KW-1185">Reference proteome</keyword>
<protein>
    <submittedName>
        <fullName evidence="1">DUF3142 domain-containing protein</fullName>
    </submittedName>
</protein>
<evidence type="ECO:0000313" key="1">
    <source>
        <dbReference type="EMBL" id="MEK7952576.1"/>
    </source>
</evidence>
<evidence type="ECO:0000313" key="2">
    <source>
        <dbReference type="Proteomes" id="UP001371305"/>
    </source>
</evidence>
<dbReference type="RefSeq" id="WP_341406333.1">
    <property type="nucleotide sequence ID" value="NZ_JBBUKT010000008.1"/>
</dbReference>
<comment type="caution">
    <text evidence="1">The sequence shown here is derived from an EMBL/GenBank/DDBJ whole genome shotgun (WGS) entry which is preliminary data.</text>
</comment>
<gene>
    <name evidence="1" type="ORF">WKV53_18830</name>
</gene>
<dbReference type="Proteomes" id="UP001371305">
    <property type="component" value="Unassembled WGS sequence"/>
</dbReference>
<accession>A0ABU9AZM0</accession>
<proteinExistence type="predicted"/>
<name>A0ABU9AZM0_9BACT</name>
<dbReference type="InterPro" id="IPR021488">
    <property type="entry name" value="DUF3142"/>
</dbReference>